<dbReference type="InterPro" id="IPR033985">
    <property type="entry name" value="SusD-like_N"/>
</dbReference>
<evidence type="ECO:0000256" key="3">
    <source>
        <dbReference type="ARBA" id="ARBA00022729"/>
    </source>
</evidence>
<dbReference type="CDD" id="cd08977">
    <property type="entry name" value="SusD"/>
    <property type="match status" value="1"/>
</dbReference>
<protein>
    <submittedName>
        <fullName evidence="10">Starch-binding associating with outer membrane</fullName>
    </submittedName>
</protein>
<gene>
    <name evidence="10" type="ORF">SAMN04488109_1256</name>
</gene>
<evidence type="ECO:0000259" key="8">
    <source>
        <dbReference type="Pfam" id="PF07980"/>
    </source>
</evidence>
<dbReference type="STRING" id="947013.SAMN04488109_1256"/>
<dbReference type="InterPro" id="IPR011990">
    <property type="entry name" value="TPR-like_helical_dom_sf"/>
</dbReference>
<accession>A0A1M5LJI7</accession>
<keyword evidence="11" id="KW-1185">Reference proteome</keyword>
<feature type="region of interest" description="Disordered" evidence="6">
    <location>
        <begin position="517"/>
        <end position="541"/>
    </location>
</feature>
<dbReference type="EMBL" id="FQWQ01000001">
    <property type="protein sequence ID" value="SHG65314.1"/>
    <property type="molecule type" value="Genomic_DNA"/>
</dbReference>
<dbReference type="SUPFAM" id="SSF48452">
    <property type="entry name" value="TPR-like"/>
    <property type="match status" value="1"/>
</dbReference>
<dbReference type="RefSeq" id="WP_073132020.1">
    <property type="nucleotide sequence ID" value="NZ_FQWQ01000001.1"/>
</dbReference>
<dbReference type="OrthoDB" id="906516at2"/>
<evidence type="ECO:0000256" key="7">
    <source>
        <dbReference type="SAM" id="SignalP"/>
    </source>
</evidence>
<dbReference type="Pfam" id="PF07980">
    <property type="entry name" value="SusD_RagB"/>
    <property type="match status" value="1"/>
</dbReference>
<dbReference type="Gene3D" id="1.25.40.390">
    <property type="match status" value="1"/>
</dbReference>
<dbReference type="GO" id="GO:0009279">
    <property type="term" value="C:cell outer membrane"/>
    <property type="evidence" value="ECO:0007669"/>
    <property type="project" value="UniProtKB-SubCell"/>
</dbReference>
<keyword evidence="4" id="KW-0472">Membrane</keyword>
<evidence type="ECO:0000256" key="4">
    <source>
        <dbReference type="ARBA" id="ARBA00023136"/>
    </source>
</evidence>
<dbReference type="Proteomes" id="UP000184212">
    <property type="component" value="Unassembled WGS sequence"/>
</dbReference>
<dbReference type="AlphaFoldDB" id="A0A1M5LJI7"/>
<comment type="similarity">
    <text evidence="2">Belongs to the SusD family.</text>
</comment>
<evidence type="ECO:0000256" key="2">
    <source>
        <dbReference type="ARBA" id="ARBA00006275"/>
    </source>
</evidence>
<keyword evidence="5" id="KW-0998">Cell outer membrane</keyword>
<evidence type="ECO:0000313" key="10">
    <source>
        <dbReference type="EMBL" id="SHG65314.1"/>
    </source>
</evidence>
<dbReference type="InterPro" id="IPR012944">
    <property type="entry name" value="SusD_RagB_dom"/>
</dbReference>
<proteinExistence type="inferred from homology"/>
<feature type="chain" id="PRO_5012296492" evidence="7">
    <location>
        <begin position="19"/>
        <end position="541"/>
    </location>
</feature>
<dbReference type="PROSITE" id="PS51257">
    <property type="entry name" value="PROKAR_LIPOPROTEIN"/>
    <property type="match status" value="1"/>
</dbReference>
<keyword evidence="3 7" id="KW-0732">Signal</keyword>
<dbReference type="Pfam" id="PF14322">
    <property type="entry name" value="SusD-like_3"/>
    <property type="match status" value="1"/>
</dbReference>
<feature type="signal peptide" evidence="7">
    <location>
        <begin position="1"/>
        <end position="18"/>
    </location>
</feature>
<sequence length="541" mass="61107">MKKIIFLCFAALVFQSCADMLEEKNRTKAVPSYFDTAPGFEDAVKGTYSYMRSFYATERGMSLSVFGTDEYTNGSDGSFKFVNQYTSQFDSRTTILSELWTDFYRGINTANTAVDRSENIVGLDATLKTQRVAEVKFLRAQFYFILVQLFGPLPLTLHETTAASTEAHRASVTDIYTAIVEDLEFAVANLPATQPNWGRATKPAAQHLLARVHLTRATMDPSATPPDEYQKAADLSNEVLTKYSFKLLTDYAKVFEQGSGEINDEVIWSVQYTSDPLTNGGGNNAHVFFLMEYDVQPGMMRDIANGRPFKRFKPTNYTLGLYDRSKDSRYDKNFKQVYYCNKPGTYTINGKSVTLATGDTTMWLPGVELAADVIAQKNFQVITPSKYTEKLFPALRKYLDPLRPDVTTFEGSRDFLAFRLAETYLIRAEALLQLGQPGAADMINKVRRRAAVPGKEADMEITDGDVTLDFILDERSRELLGEQHRWFDLVRTKKLVERVKLYNTQAKDNIKDTNVLRPIPQDQIDRTTNSDGSAFLQNPGY</sequence>
<name>A0A1M5LJI7_9BACT</name>
<evidence type="ECO:0000313" key="11">
    <source>
        <dbReference type="Proteomes" id="UP000184212"/>
    </source>
</evidence>
<feature type="domain" description="RagB/SusD" evidence="8">
    <location>
        <begin position="265"/>
        <end position="541"/>
    </location>
</feature>
<feature type="domain" description="SusD-like N-terminal" evidence="9">
    <location>
        <begin position="41"/>
        <end position="214"/>
    </location>
</feature>
<evidence type="ECO:0000256" key="5">
    <source>
        <dbReference type="ARBA" id="ARBA00023237"/>
    </source>
</evidence>
<comment type="subcellular location">
    <subcellularLocation>
        <location evidence="1">Cell outer membrane</location>
    </subcellularLocation>
</comment>
<evidence type="ECO:0000259" key="9">
    <source>
        <dbReference type="Pfam" id="PF14322"/>
    </source>
</evidence>
<organism evidence="10 11">
    <name type="scientific">Chryseolinea serpens</name>
    <dbReference type="NCBI Taxonomy" id="947013"/>
    <lineage>
        <taxon>Bacteria</taxon>
        <taxon>Pseudomonadati</taxon>
        <taxon>Bacteroidota</taxon>
        <taxon>Cytophagia</taxon>
        <taxon>Cytophagales</taxon>
        <taxon>Fulvivirgaceae</taxon>
        <taxon>Chryseolinea</taxon>
    </lineage>
</organism>
<evidence type="ECO:0000256" key="1">
    <source>
        <dbReference type="ARBA" id="ARBA00004442"/>
    </source>
</evidence>
<reference evidence="10 11" key="1">
    <citation type="submission" date="2016-11" db="EMBL/GenBank/DDBJ databases">
        <authorList>
            <person name="Jaros S."/>
            <person name="Januszkiewicz K."/>
            <person name="Wedrychowicz H."/>
        </authorList>
    </citation>
    <scope>NUCLEOTIDE SEQUENCE [LARGE SCALE GENOMIC DNA]</scope>
    <source>
        <strain evidence="10 11">DSM 24574</strain>
    </source>
</reference>
<evidence type="ECO:0000256" key="6">
    <source>
        <dbReference type="SAM" id="MobiDB-lite"/>
    </source>
</evidence>
<feature type="compositionally biased region" description="Polar residues" evidence="6">
    <location>
        <begin position="526"/>
        <end position="541"/>
    </location>
</feature>